<protein>
    <recommendedName>
        <fullName evidence="3 8">Beta-galactosidase</fullName>
        <shortName evidence="8">Beta-gal</shortName>
        <ecNumber evidence="3 8">3.2.1.23</ecNumber>
    </recommendedName>
</protein>
<dbReference type="GO" id="GO:0006012">
    <property type="term" value="P:galactose metabolic process"/>
    <property type="evidence" value="ECO:0007669"/>
    <property type="project" value="InterPro"/>
</dbReference>
<dbReference type="CDD" id="cd03143">
    <property type="entry name" value="A4_beta-galactosidase_middle_domain"/>
    <property type="match status" value="1"/>
</dbReference>
<dbReference type="SUPFAM" id="SSF52317">
    <property type="entry name" value="Class I glutamine amidotransferase-like"/>
    <property type="match status" value="1"/>
</dbReference>
<keyword evidence="5 8" id="KW-0378">Hydrolase</keyword>
<dbReference type="Proteomes" id="UP000824037">
    <property type="component" value="Unassembled WGS sequence"/>
</dbReference>
<dbReference type="GO" id="GO:0009341">
    <property type="term" value="C:beta-galactosidase complex"/>
    <property type="evidence" value="ECO:0007669"/>
    <property type="project" value="InterPro"/>
</dbReference>
<dbReference type="EC" id="3.2.1.23" evidence="3 8"/>
<keyword evidence="6" id="KW-0862">Zinc</keyword>
<comment type="catalytic activity">
    <reaction evidence="1 8">
        <text>Hydrolysis of terminal non-reducing beta-D-galactose residues in beta-D-galactosides.</text>
        <dbReference type="EC" id="3.2.1.23"/>
    </reaction>
</comment>
<feature type="binding site" evidence="10">
    <location>
        <position position="141"/>
    </location>
    <ligand>
        <name>substrate</name>
    </ligand>
</feature>
<proteinExistence type="inferred from homology"/>
<feature type="domain" description="Beta-galactosidase C-terminal" evidence="13">
    <location>
        <begin position="639"/>
        <end position="696"/>
    </location>
</feature>
<dbReference type="InterPro" id="IPR013738">
    <property type="entry name" value="Beta_galactosidase_Trimer"/>
</dbReference>
<keyword evidence="4" id="KW-0479">Metal-binding</keyword>
<evidence type="ECO:0000256" key="9">
    <source>
        <dbReference type="PIRSR" id="PIRSR001084-1"/>
    </source>
</evidence>
<reference evidence="14" key="2">
    <citation type="submission" date="2021-04" db="EMBL/GenBank/DDBJ databases">
        <authorList>
            <person name="Gilroy R."/>
        </authorList>
    </citation>
    <scope>NUCLEOTIDE SEQUENCE</scope>
    <source>
        <strain evidence="14">ChiGjej4B4-7305</strain>
    </source>
</reference>
<evidence type="ECO:0000256" key="7">
    <source>
        <dbReference type="ARBA" id="ARBA00023295"/>
    </source>
</evidence>
<dbReference type="Gene3D" id="2.60.40.1180">
    <property type="entry name" value="Golgi alpha-mannosidase II"/>
    <property type="match status" value="1"/>
</dbReference>
<organism evidence="14 15">
    <name type="scientific">Candidatus Ruania gallistercoris</name>
    <dbReference type="NCBI Taxonomy" id="2838746"/>
    <lineage>
        <taxon>Bacteria</taxon>
        <taxon>Bacillati</taxon>
        <taxon>Actinomycetota</taxon>
        <taxon>Actinomycetes</taxon>
        <taxon>Micrococcales</taxon>
        <taxon>Ruaniaceae</taxon>
        <taxon>Ruania</taxon>
    </lineage>
</organism>
<dbReference type="InterPro" id="IPR029062">
    <property type="entry name" value="Class_I_gatase-like"/>
</dbReference>
<evidence type="ECO:0000256" key="2">
    <source>
        <dbReference type="ARBA" id="ARBA00005940"/>
    </source>
</evidence>
<dbReference type="PANTHER" id="PTHR36447:SF2">
    <property type="entry name" value="BETA-GALACTOSIDASE YESZ"/>
    <property type="match status" value="1"/>
</dbReference>
<evidence type="ECO:0000256" key="5">
    <source>
        <dbReference type="ARBA" id="ARBA00022801"/>
    </source>
</evidence>
<accession>A0A9D2EDC4</accession>
<dbReference type="InterPro" id="IPR013780">
    <property type="entry name" value="Glyco_hydro_b"/>
</dbReference>
<evidence type="ECO:0000256" key="3">
    <source>
        <dbReference type="ARBA" id="ARBA00012756"/>
    </source>
</evidence>
<dbReference type="SUPFAM" id="SSF51445">
    <property type="entry name" value="(Trans)glycosidases"/>
    <property type="match status" value="1"/>
</dbReference>
<evidence type="ECO:0000256" key="1">
    <source>
        <dbReference type="ARBA" id="ARBA00001412"/>
    </source>
</evidence>
<evidence type="ECO:0000259" key="13">
    <source>
        <dbReference type="Pfam" id="PF08533"/>
    </source>
</evidence>
<sequence>MLYGVSYYLEYQPYDRLEVDVEMMQAANINYARVGDSIWALCEPEEGRFELDWFARVLDALHQAKIQVVLATPTYAIPAWLWQRYPEVMAIGPHGRPAPFGDRQNMDLTHPTYRRLAERMVRTLLDRYGQHPAVIGVQVDNETGGRTLYNDSVFEAFVDRLRTRFETVDRLNEVWGLNYWSHRITDWSQLWRPSAPPHGIGGNTNPGYDLEWRRFQADLVTEFLTWQAGIAREYLRPDQFITHDVIGGHGLPHSDRYAIAQVVDIPAENFPFQAQDGLSHPPVPGVPTYHDPSGVHGAAQIYFRGDLARSGGKTNYLVTETNSISMGGSAHHFPAYPGQWRLAAYAAASRGANAMAYWHWHTLHYGSETYSGGVLGHDLQPNRFLAEVTQIGAEVRALGPSLTDLTPAEDVALVYSPDSRYALSFQPCLPVPGTSEGDRRSYERIVDTFYRAFFDARAQIGIRQDLTALEDYPVVVAPALYIADDETLTALAEYAHRGGHLVLSFRSGYADEYARARWSGTLGPLRPAVGAGYSLYSTVQTPLPVVAPEGAPADGLRLAEDARAEAWLDELEPDGATPLAYYDHQFFGRFPAVTHHRYGAGQVTYVGTLPNASLGRSIAAWVLEQAGVDPLGAGLPEPVRVTRAEAPTGEQLVFVTNWSATSQQVPAPVSGTDKLTGARLAVDAEIDLPPWGVRIVAE</sequence>
<dbReference type="PANTHER" id="PTHR36447">
    <property type="entry name" value="BETA-GALACTOSIDASE GANA"/>
    <property type="match status" value="1"/>
</dbReference>
<evidence type="ECO:0000256" key="8">
    <source>
        <dbReference type="PIRNR" id="PIRNR001084"/>
    </source>
</evidence>
<dbReference type="PIRSF" id="PIRSF001084">
    <property type="entry name" value="B-galactosidase"/>
    <property type="match status" value="1"/>
</dbReference>
<dbReference type="InterPro" id="IPR013739">
    <property type="entry name" value="Beta_galactosidase_C"/>
</dbReference>
<evidence type="ECO:0000259" key="12">
    <source>
        <dbReference type="Pfam" id="PF08532"/>
    </source>
</evidence>
<evidence type="ECO:0000313" key="14">
    <source>
        <dbReference type="EMBL" id="HIZ35365.1"/>
    </source>
</evidence>
<dbReference type="Gene3D" id="3.40.50.880">
    <property type="match status" value="1"/>
</dbReference>
<gene>
    <name evidence="14" type="ORF">H9815_06270</name>
</gene>
<keyword evidence="7 8" id="KW-0326">Glycosidase</keyword>
<feature type="active site" description="Nucleophile" evidence="9">
    <location>
        <position position="320"/>
    </location>
</feature>
<feature type="binding site" evidence="10">
    <location>
        <position position="103"/>
    </location>
    <ligand>
        <name>substrate</name>
    </ligand>
</feature>
<evidence type="ECO:0000256" key="6">
    <source>
        <dbReference type="ARBA" id="ARBA00022833"/>
    </source>
</evidence>
<dbReference type="Pfam" id="PF02449">
    <property type="entry name" value="Glyco_hydro_42"/>
    <property type="match status" value="1"/>
</dbReference>
<evidence type="ECO:0000256" key="10">
    <source>
        <dbReference type="PIRSR" id="PIRSR001084-2"/>
    </source>
</evidence>
<feature type="domain" description="Beta-galactosidase trimerisation" evidence="12">
    <location>
        <begin position="410"/>
        <end position="627"/>
    </location>
</feature>
<evidence type="ECO:0000259" key="11">
    <source>
        <dbReference type="Pfam" id="PF02449"/>
    </source>
</evidence>
<feature type="active site" description="Proton donor" evidence="9">
    <location>
        <position position="142"/>
    </location>
</feature>
<dbReference type="GO" id="GO:0046872">
    <property type="term" value="F:metal ion binding"/>
    <property type="evidence" value="ECO:0007669"/>
    <property type="project" value="UniProtKB-KW"/>
</dbReference>
<dbReference type="GO" id="GO:0004565">
    <property type="term" value="F:beta-galactosidase activity"/>
    <property type="evidence" value="ECO:0007669"/>
    <property type="project" value="UniProtKB-EC"/>
</dbReference>
<dbReference type="InterPro" id="IPR003476">
    <property type="entry name" value="Glyco_hydro_42"/>
</dbReference>
<comment type="caution">
    <text evidence="14">The sequence shown here is derived from an EMBL/GenBank/DDBJ whole genome shotgun (WGS) entry which is preliminary data.</text>
</comment>
<dbReference type="AlphaFoldDB" id="A0A9D2EDC4"/>
<name>A0A9D2EDC4_9MICO</name>
<comment type="similarity">
    <text evidence="2 8">Belongs to the glycosyl hydrolase 42 family.</text>
</comment>
<dbReference type="Pfam" id="PF08532">
    <property type="entry name" value="Glyco_hydro_42M"/>
    <property type="match status" value="1"/>
</dbReference>
<reference evidence="14" key="1">
    <citation type="journal article" date="2021" name="PeerJ">
        <title>Extensive microbial diversity within the chicken gut microbiome revealed by metagenomics and culture.</title>
        <authorList>
            <person name="Gilroy R."/>
            <person name="Ravi A."/>
            <person name="Getino M."/>
            <person name="Pursley I."/>
            <person name="Horton D.L."/>
            <person name="Alikhan N.F."/>
            <person name="Baker D."/>
            <person name="Gharbi K."/>
            <person name="Hall N."/>
            <person name="Watson M."/>
            <person name="Adriaenssens E.M."/>
            <person name="Foster-Nyarko E."/>
            <person name="Jarju S."/>
            <person name="Secka A."/>
            <person name="Antonio M."/>
            <person name="Oren A."/>
            <person name="Chaudhuri R.R."/>
            <person name="La Ragione R."/>
            <person name="Hildebrand F."/>
            <person name="Pallen M.J."/>
        </authorList>
    </citation>
    <scope>NUCLEOTIDE SEQUENCE</scope>
    <source>
        <strain evidence="14">ChiGjej4B4-7305</strain>
    </source>
</reference>
<dbReference type="EMBL" id="DXBY01000105">
    <property type="protein sequence ID" value="HIZ35365.1"/>
    <property type="molecule type" value="Genomic_DNA"/>
</dbReference>
<dbReference type="Gene3D" id="3.20.20.80">
    <property type="entry name" value="Glycosidases"/>
    <property type="match status" value="1"/>
</dbReference>
<feature type="domain" description="Glycoside hydrolase family 42 N-terminal" evidence="11">
    <location>
        <begin position="7"/>
        <end position="397"/>
    </location>
</feature>
<dbReference type="InterPro" id="IPR017853">
    <property type="entry name" value="GH"/>
</dbReference>
<dbReference type="InterPro" id="IPR013529">
    <property type="entry name" value="Glyco_hydro_42_N"/>
</dbReference>
<evidence type="ECO:0000313" key="15">
    <source>
        <dbReference type="Proteomes" id="UP000824037"/>
    </source>
</evidence>
<evidence type="ECO:0000256" key="4">
    <source>
        <dbReference type="ARBA" id="ARBA00022723"/>
    </source>
</evidence>
<dbReference type="Pfam" id="PF08533">
    <property type="entry name" value="Glyco_hydro_42C"/>
    <property type="match status" value="1"/>
</dbReference>